<evidence type="ECO:0000313" key="16">
    <source>
        <dbReference type="EMBL" id="KAF8731846.1"/>
    </source>
</evidence>
<evidence type="ECO:0000256" key="10">
    <source>
        <dbReference type="ARBA" id="ARBA00023022"/>
    </source>
</evidence>
<dbReference type="AlphaFoldDB" id="A0A835KHK0"/>
<dbReference type="InterPro" id="IPR002902">
    <property type="entry name" value="GNK2"/>
</dbReference>
<evidence type="ECO:0000256" key="3">
    <source>
        <dbReference type="ARBA" id="ARBA00022577"/>
    </source>
</evidence>
<dbReference type="PANTHER" id="PTHR32080">
    <property type="entry name" value="ANTIFUNGAL PROTEIN GINKBILOBIN-2-LIKE"/>
    <property type="match status" value="1"/>
</dbReference>
<dbReference type="Proteomes" id="UP000636709">
    <property type="component" value="Unassembled WGS sequence"/>
</dbReference>
<dbReference type="OrthoDB" id="1888914at2759"/>
<dbReference type="GO" id="GO:0005537">
    <property type="term" value="F:D-mannose binding"/>
    <property type="evidence" value="ECO:0007669"/>
    <property type="project" value="UniProtKB-KW"/>
</dbReference>
<name>A0A835KHK0_9POAL</name>
<evidence type="ECO:0000259" key="15">
    <source>
        <dbReference type="PROSITE" id="PS51473"/>
    </source>
</evidence>
<dbReference type="Pfam" id="PF01657">
    <property type="entry name" value="Stress-antifung"/>
    <property type="match status" value="1"/>
</dbReference>
<evidence type="ECO:0000256" key="1">
    <source>
        <dbReference type="ARBA" id="ARBA00004251"/>
    </source>
</evidence>
<keyword evidence="7" id="KW-0677">Repeat</keyword>
<evidence type="ECO:0000256" key="6">
    <source>
        <dbReference type="ARBA" id="ARBA00022734"/>
    </source>
</evidence>
<evidence type="ECO:0000256" key="14">
    <source>
        <dbReference type="ARBA" id="ARBA00038393"/>
    </source>
</evidence>
<dbReference type="GO" id="GO:0031640">
    <property type="term" value="P:killing of cells of another organism"/>
    <property type="evidence" value="ECO:0007669"/>
    <property type="project" value="UniProtKB-KW"/>
</dbReference>
<evidence type="ECO:0000256" key="11">
    <source>
        <dbReference type="ARBA" id="ARBA00023035"/>
    </source>
</evidence>
<sequence length="120" mass="13284">MLLLLASCSHGDDGPVTVRCNAKTYSEDDSYSVSKVYMLQMLLTNTPWASDHDIYKSFTHNGVTAYGHATCSRALDTTVCEACLNFVMHQATTICGRSVGAQVVYMDNCTVRYENYAFTD</sequence>
<feature type="domain" description="Gnk2-homologous" evidence="15">
    <location>
        <begin position="13"/>
        <end position="118"/>
    </location>
</feature>
<evidence type="ECO:0000256" key="12">
    <source>
        <dbReference type="ARBA" id="ARBA00023157"/>
    </source>
</evidence>
<keyword evidence="5" id="KW-0732">Signal</keyword>
<keyword evidence="3" id="KW-0295">Fungicide</keyword>
<dbReference type="GO" id="GO:0005886">
    <property type="term" value="C:plasma membrane"/>
    <property type="evidence" value="ECO:0007669"/>
    <property type="project" value="UniProtKB-SubCell"/>
</dbReference>
<keyword evidence="9" id="KW-0965">Cell junction</keyword>
<dbReference type="PROSITE" id="PS51473">
    <property type="entry name" value="GNK2"/>
    <property type="match status" value="1"/>
</dbReference>
<evidence type="ECO:0000256" key="13">
    <source>
        <dbReference type="ARBA" id="ARBA00024184"/>
    </source>
</evidence>
<keyword evidence="11" id="KW-0465">Mannose-binding</keyword>
<comment type="caution">
    <text evidence="16">The sequence shown here is derived from an EMBL/GenBank/DDBJ whole genome shotgun (WGS) entry which is preliminary data.</text>
</comment>
<proteinExistence type="inferred from homology"/>
<dbReference type="GO" id="GO:0009506">
    <property type="term" value="C:plasmodesma"/>
    <property type="evidence" value="ECO:0007669"/>
    <property type="project" value="UniProtKB-SubCell"/>
</dbReference>
<evidence type="ECO:0000256" key="5">
    <source>
        <dbReference type="ARBA" id="ARBA00022729"/>
    </source>
</evidence>
<dbReference type="EMBL" id="JACEFO010001605">
    <property type="protein sequence ID" value="KAF8731846.1"/>
    <property type="molecule type" value="Genomic_DNA"/>
</dbReference>
<dbReference type="GO" id="GO:0042742">
    <property type="term" value="P:defense response to bacterium"/>
    <property type="evidence" value="ECO:0007669"/>
    <property type="project" value="UniProtKB-KW"/>
</dbReference>
<comment type="similarity">
    <text evidence="14">Belongs to the cysteine-rich repeat secretory protein family. Plasmodesmata-located proteins (PDLD) subfamily.</text>
</comment>
<comment type="subcellular location">
    <subcellularLocation>
        <location evidence="13">Cell junction</location>
        <location evidence="13">Plasmodesma</location>
    </subcellularLocation>
    <subcellularLocation>
        <location evidence="1">Cell membrane</location>
        <topology evidence="1">Single-pass type I membrane protein</topology>
    </subcellularLocation>
</comment>
<evidence type="ECO:0000256" key="2">
    <source>
        <dbReference type="ARBA" id="ARBA00022529"/>
    </source>
</evidence>
<dbReference type="InterPro" id="IPR038408">
    <property type="entry name" value="GNK2_sf"/>
</dbReference>
<evidence type="ECO:0000256" key="4">
    <source>
        <dbReference type="ARBA" id="ARBA00022581"/>
    </source>
</evidence>
<gene>
    <name evidence="16" type="ORF">HU200_015789</name>
</gene>
<keyword evidence="12" id="KW-1015">Disulfide bond</keyword>
<evidence type="ECO:0000256" key="8">
    <source>
        <dbReference type="ARBA" id="ARBA00022821"/>
    </source>
</evidence>
<accession>A0A835KHK0</accession>
<organism evidence="16 17">
    <name type="scientific">Digitaria exilis</name>
    <dbReference type="NCBI Taxonomy" id="1010633"/>
    <lineage>
        <taxon>Eukaryota</taxon>
        <taxon>Viridiplantae</taxon>
        <taxon>Streptophyta</taxon>
        <taxon>Embryophyta</taxon>
        <taxon>Tracheophyta</taxon>
        <taxon>Spermatophyta</taxon>
        <taxon>Magnoliopsida</taxon>
        <taxon>Liliopsida</taxon>
        <taxon>Poales</taxon>
        <taxon>Poaceae</taxon>
        <taxon>PACMAD clade</taxon>
        <taxon>Panicoideae</taxon>
        <taxon>Panicodae</taxon>
        <taxon>Paniceae</taxon>
        <taxon>Anthephorinae</taxon>
        <taxon>Digitaria</taxon>
    </lineage>
</organism>
<dbReference type="GO" id="GO:0050832">
    <property type="term" value="P:defense response to fungus"/>
    <property type="evidence" value="ECO:0007669"/>
    <property type="project" value="UniProtKB-KW"/>
</dbReference>
<evidence type="ECO:0000256" key="9">
    <source>
        <dbReference type="ARBA" id="ARBA00022949"/>
    </source>
</evidence>
<keyword evidence="17" id="KW-1185">Reference proteome</keyword>
<keyword evidence="4" id="KW-0945">Host-virus interaction</keyword>
<dbReference type="InterPro" id="IPR051378">
    <property type="entry name" value="Cell2Cell_Antifungal"/>
</dbReference>
<protein>
    <recommendedName>
        <fullName evidence="15">Gnk2-homologous domain-containing protein</fullName>
    </recommendedName>
</protein>
<keyword evidence="10" id="KW-0044">Antibiotic</keyword>
<evidence type="ECO:0000256" key="7">
    <source>
        <dbReference type="ARBA" id="ARBA00022737"/>
    </source>
</evidence>
<dbReference type="PANTHER" id="PTHR32080:SF54">
    <property type="entry name" value="GNK2-HOMOLOGOUS DOMAIN-CONTAINING PROTEIN"/>
    <property type="match status" value="1"/>
</dbReference>
<reference evidence="16" key="1">
    <citation type="submission" date="2020-07" db="EMBL/GenBank/DDBJ databases">
        <title>Genome sequence and genetic diversity analysis of an under-domesticated orphan crop, white fonio (Digitaria exilis).</title>
        <authorList>
            <person name="Bennetzen J.L."/>
            <person name="Chen S."/>
            <person name="Ma X."/>
            <person name="Wang X."/>
            <person name="Yssel A.E.J."/>
            <person name="Chaluvadi S.R."/>
            <person name="Johnson M."/>
            <person name="Gangashetty P."/>
            <person name="Hamidou F."/>
            <person name="Sanogo M.D."/>
            <person name="Zwaenepoel A."/>
            <person name="Wallace J."/>
            <person name="Van De Peer Y."/>
            <person name="Van Deynze A."/>
        </authorList>
    </citation>
    <scope>NUCLEOTIDE SEQUENCE</scope>
    <source>
        <tissue evidence="16">Leaves</tissue>
    </source>
</reference>
<keyword evidence="2" id="KW-0929">Antimicrobial</keyword>
<dbReference type="CDD" id="cd23509">
    <property type="entry name" value="Gnk2-like"/>
    <property type="match status" value="1"/>
</dbReference>
<keyword evidence="8" id="KW-0611">Plant defense</keyword>
<keyword evidence="6" id="KW-0430">Lectin</keyword>
<evidence type="ECO:0000313" key="17">
    <source>
        <dbReference type="Proteomes" id="UP000636709"/>
    </source>
</evidence>
<dbReference type="Gene3D" id="3.30.430.20">
    <property type="entry name" value="Gnk2 domain, C-X8-C-X2-C motif"/>
    <property type="match status" value="1"/>
</dbReference>